<dbReference type="Proteomes" id="UP001497516">
    <property type="component" value="Chromosome 9"/>
</dbReference>
<gene>
    <name evidence="2" type="ORF">LTRI10_LOCUS52168</name>
</gene>
<feature type="region of interest" description="Disordered" evidence="1">
    <location>
        <begin position="1"/>
        <end position="31"/>
    </location>
</feature>
<organism evidence="2 3">
    <name type="scientific">Linum trigynum</name>
    <dbReference type="NCBI Taxonomy" id="586398"/>
    <lineage>
        <taxon>Eukaryota</taxon>
        <taxon>Viridiplantae</taxon>
        <taxon>Streptophyta</taxon>
        <taxon>Embryophyta</taxon>
        <taxon>Tracheophyta</taxon>
        <taxon>Spermatophyta</taxon>
        <taxon>Magnoliopsida</taxon>
        <taxon>eudicotyledons</taxon>
        <taxon>Gunneridae</taxon>
        <taxon>Pentapetalae</taxon>
        <taxon>rosids</taxon>
        <taxon>fabids</taxon>
        <taxon>Malpighiales</taxon>
        <taxon>Linaceae</taxon>
        <taxon>Linum</taxon>
    </lineage>
</organism>
<evidence type="ECO:0000313" key="2">
    <source>
        <dbReference type="EMBL" id="CAL1412908.1"/>
    </source>
</evidence>
<reference evidence="2 3" key="1">
    <citation type="submission" date="2024-04" db="EMBL/GenBank/DDBJ databases">
        <authorList>
            <person name="Fracassetti M."/>
        </authorList>
    </citation>
    <scope>NUCLEOTIDE SEQUENCE [LARGE SCALE GENOMIC DNA]</scope>
</reference>
<feature type="compositionally biased region" description="Basic residues" evidence="1">
    <location>
        <begin position="1"/>
        <end position="12"/>
    </location>
</feature>
<protein>
    <submittedName>
        <fullName evidence="2">Uncharacterized protein</fullName>
    </submittedName>
</protein>
<dbReference type="AlphaFoldDB" id="A0AAV2GQ65"/>
<evidence type="ECO:0000313" key="3">
    <source>
        <dbReference type="Proteomes" id="UP001497516"/>
    </source>
</evidence>
<keyword evidence="3" id="KW-1185">Reference proteome</keyword>
<feature type="region of interest" description="Disordered" evidence="1">
    <location>
        <begin position="54"/>
        <end position="77"/>
    </location>
</feature>
<proteinExistence type="predicted"/>
<name>A0AAV2GQ65_9ROSI</name>
<dbReference type="EMBL" id="OZ034822">
    <property type="protein sequence ID" value="CAL1412908.1"/>
    <property type="molecule type" value="Genomic_DNA"/>
</dbReference>
<evidence type="ECO:0000256" key="1">
    <source>
        <dbReference type="SAM" id="MobiDB-lite"/>
    </source>
</evidence>
<accession>A0AAV2GQ65</accession>
<sequence length="147" mass="17078">MSKRNKKSKHRDRSGEQSEPEYEPHPHQLEPPMRLRAVGFPHFDFKLPSMVGSGSLSSHNFGTRDQHTSSLKPSDKIDDEFEQYEVDVVEDHIPRGSLIRDIIEVPSADHHMVLLGFIETMRGVSIELHRRVRVRGVMLMWERSRNL</sequence>